<comment type="caution">
    <text evidence="5">The sequence shown here is derived from an EMBL/GenBank/DDBJ whole genome shotgun (WGS) entry which is preliminary data.</text>
</comment>
<evidence type="ECO:0000256" key="1">
    <source>
        <dbReference type="ARBA" id="ARBA00022490"/>
    </source>
</evidence>
<dbReference type="Proteomes" id="UP000327013">
    <property type="component" value="Unassembled WGS sequence"/>
</dbReference>
<gene>
    <name evidence="5" type="ORF">FH972_027357</name>
</gene>
<dbReference type="GO" id="GO:0003723">
    <property type="term" value="F:RNA binding"/>
    <property type="evidence" value="ECO:0007669"/>
    <property type="project" value="InterPro"/>
</dbReference>
<accession>A0A5N6Q7Q2</accession>
<keyword evidence="2" id="KW-0396">Initiation factor</keyword>
<dbReference type="Pfam" id="PF05470">
    <property type="entry name" value="eIF-3c_N"/>
    <property type="match status" value="1"/>
</dbReference>
<protein>
    <recommendedName>
        <fullName evidence="4">Eukaryotic translation initiation factor 3 subunit C N-terminal domain-containing protein</fullName>
    </recommendedName>
</protein>
<keyword evidence="1" id="KW-0963">Cytoplasm</keyword>
<evidence type="ECO:0000313" key="5">
    <source>
        <dbReference type="EMBL" id="KAE1761270.1"/>
    </source>
</evidence>
<sequence>MAQLGLCAFRVGLITEARGCLSELYSGGRVKELLAQGVSQSRSHEKTPQQSAWVVRYAL</sequence>
<dbReference type="PANTHER" id="PTHR13937">
    <property type="entry name" value="EUKARYOTIC TRANSLATION INITATION FACTOR 3, SUBUNIT 8 EIF3S8 -RELATED"/>
    <property type="match status" value="1"/>
</dbReference>
<reference evidence="5 6" key="1">
    <citation type="submission" date="2019-06" db="EMBL/GenBank/DDBJ databases">
        <title>A chromosomal-level reference genome of Carpinus fangiana (Coryloideae, Betulaceae).</title>
        <authorList>
            <person name="Yang X."/>
            <person name="Wang Z."/>
            <person name="Zhang L."/>
            <person name="Hao G."/>
            <person name="Liu J."/>
            <person name="Yang Y."/>
        </authorList>
    </citation>
    <scope>NUCLEOTIDE SEQUENCE [LARGE SCALE GENOMIC DNA]</scope>
    <source>
        <strain evidence="5">Cfa_2016G</strain>
        <tissue evidence="5">Leaf</tissue>
    </source>
</reference>
<organism evidence="5 6">
    <name type="scientific">Carpinus fangiana</name>
    <dbReference type="NCBI Taxonomy" id="176857"/>
    <lineage>
        <taxon>Eukaryota</taxon>
        <taxon>Viridiplantae</taxon>
        <taxon>Streptophyta</taxon>
        <taxon>Embryophyta</taxon>
        <taxon>Tracheophyta</taxon>
        <taxon>Spermatophyta</taxon>
        <taxon>Magnoliopsida</taxon>
        <taxon>eudicotyledons</taxon>
        <taxon>Gunneridae</taxon>
        <taxon>Pentapetalae</taxon>
        <taxon>rosids</taxon>
        <taxon>fabids</taxon>
        <taxon>Fagales</taxon>
        <taxon>Betulaceae</taxon>
        <taxon>Carpinus</taxon>
    </lineage>
</organism>
<dbReference type="AlphaFoldDB" id="A0A5N6Q7Q2"/>
<dbReference type="GO" id="GO:0031369">
    <property type="term" value="F:translation initiation factor binding"/>
    <property type="evidence" value="ECO:0007669"/>
    <property type="project" value="InterPro"/>
</dbReference>
<proteinExistence type="predicted"/>
<dbReference type="GO" id="GO:0005852">
    <property type="term" value="C:eukaryotic translation initiation factor 3 complex"/>
    <property type="evidence" value="ECO:0007669"/>
    <property type="project" value="InterPro"/>
</dbReference>
<evidence type="ECO:0000256" key="3">
    <source>
        <dbReference type="ARBA" id="ARBA00022917"/>
    </source>
</evidence>
<dbReference type="GO" id="GO:0003743">
    <property type="term" value="F:translation initiation factor activity"/>
    <property type="evidence" value="ECO:0007669"/>
    <property type="project" value="UniProtKB-KW"/>
</dbReference>
<keyword evidence="3" id="KW-0648">Protein biosynthesis</keyword>
<evidence type="ECO:0000256" key="2">
    <source>
        <dbReference type="ARBA" id="ARBA00022540"/>
    </source>
</evidence>
<evidence type="ECO:0000259" key="4">
    <source>
        <dbReference type="Pfam" id="PF05470"/>
    </source>
</evidence>
<evidence type="ECO:0000313" key="6">
    <source>
        <dbReference type="Proteomes" id="UP000327013"/>
    </source>
</evidence>
<dbReference type="OrthoDB" id="29647at2759"/>
<name>A0A5N6Q7Q2_9ROSI</name>
<dbReference type="PANTHER" id="PTHR13937:SF0">
    <property type="entry name" value="EUKARYOTIC TRANSLATION INITIATION FACTOR 3 SUBUNIT C-RELATED"/>
    <property type="match status" value="1"/>
</dbReference>
<keyword evidence="6" id="KW-1185">Reference proteome</keyword>
<dbReference type="InterPro" id="IPR008905">
    <property type="entry name" value="EIF3C_N_dom"/>
</dbReference>
<dbReference type="InterPro" id="IPR027516">
    <property type="entry name" value="EIF3C"/>
</dbReference>
<dbReference type="EMBL" id="VIBQ01003654">
    <property type="protein sequence ID" value="KAE1761270.1"/>
    <property type="molecule type" value="Genomic_DNA"/>
</dbReference>
<feature type="domain" description="Eukaryotic translation initiation factor 3 subunit C N-terminal" evidence="4">
    <location>
        <begin position="1"/>
        <end position="52"/>
    </location>
</feature>